<evidence type="ECO:0000256" key="2">
    <source>
        <dbReference type="ARBA" id="ARBA00004818"/>
    </source>
</evidence>
<evidence type="ECO:0000313" key="5">
    <source>
        <dbReference type="EMBL" id="TVM14364.1"/>
    </source>
</evidence>
<dbReference type="GO" id="GO:0008967">
    <property type="term" value="F:phosphoglycolate phosphatase activity"/>
    <property type="evidence" value="ECO:0007669"/>
    <property type="project" value="UniProtKB-EC"/>
</dbReference>
<dbReference type="InterPro" id="IPR023198">
    <property type="entry name" value="PGP-like_dom2"/>
</dbReference>
<evidence type="ECO:0000256" key="1">
    <source>
        <dbReference type="ARBA" id="ARBA00000830"/>
    </source>
</evidence>
<comment type="similarity">
    <text evidence="3">Belongs to the HAD-like hydrolase superfamily. CbbY/CbbZ/Gph/YieH family.</text>
</comment>
<dbReference type="SUPFAM" id="SSF56784">
    <property type="entry name" value="HAD-like"/>
    <property type="match status" value="1"/>
</dbReference>
<comment type="pathway">
    <text evidence="2">Organic acid metabolism; glycolate biosynthesis; glycolate from 2-phosphoglycolate: step 1/1.</text>
</comment>
<dbReference type="Gene3D" id="1.10.150.240">
    <property type="entry name" value="Putative phosphatase, domain 2"/>
    <property type="match status" value="1"/>
</dbReference>
<dbReference type="PANTHER" id="PTHR43434">
    <property type="entry name" value="PHOSPHOGLYCOLATE PHOSPHATASE"/>
    <property type="match status" value="1"/>
</dbReference>
<proteinExistence type="inferred from homology"/>
<dbReference type="OrthoDB" id="9807630at2"/>
<sequence>MHGRNIRRSPLGPRRRMSCSLPRDIQAVFFDFDGVILDNVHVKTAAFARMFQHYGPDVEREVVRYHMEHGGVSRYEKFRHYLENILGEQADDERLAELGRQFAQIVYEQVIKAPFMPGASETLEALHGHVPLYVVSGTPEDELARIVEARRLTGFFEEVHGSPRRKPEIVADVLCRNAWEASRCLFVGDATTDHDAAMSLGMEFLGIVPEGAVSPFPPDTAIASRVAICPAS</sequence>
<evidence type="ECO:0000256" key="4">
    <source>
        <dbReference type="ARBA" id="ARBA00013078"/>
    </source>
</evidence>
<organism evidence="5 6">
    <name type="scientific">Oceanidesulfovibrio indonesiensis</name>
    <dbReference type="NCBI Taxonomy" id="54767"/>
    <lineage>
        <taxon>Bacteria</taxon>
        <taxon>Pseudomonadati</taxon>
        <taxon>Thermodesulfobacteriota</taxon>
        <taxon>Desulfovibrionia</taxon>
        <taxon>Desulfovibrionales</taxon>
        <taxon>Desulfovibrionaceae</taxon>
        <taxon>Oceanidesulfovibrio</taxon>
    </lineage>
</organism>
<keyword evidence="5" id="KW-0378">Hydrolase</keyword>
<dbReference type="Pfam" id="PF00702">
    <property type="entry name" value="Hydrolase"/>
    <property type="match status" value="1"/>
</dbReference>
<gene>
    <name evidence="5" type="ORF">DPQ33_17595</name>
</gene>
<dbReference type="EC" id="3.1.3.18" evidence="4"/>
<name>A0A7M3MA60_9BACT</name>
<dbReference type="GO" id="GO:0006281">
    <property type="term" value="P:DNA repair"/>
    <property type="evidence" value="ECO:0007669"/>
    <property type="project" value="TreeGrafter"/>
</dbReference>
<dbReference type="Proteomes" id="UP000448292">
    <property type="component" value="Unassembled WGS sequence"/>
</dbReference>
<comment type="caution">
    <text evidence="5">The sequence shown here is derived from an EMBL/GenBank/DDBJ whole genome shotgun (WGS) entry which is preliminary data.</text>
</comment>
<dbReference type="Gene3D" id="3.40.50.1000">
    <property type="entry name" value="HAD superfamily/HAD-like"/>
    <property type="match status" value="1"/>
</dbReference>
<dbReference type="AlphaFoldDB" id="A0A7M3MA60"/>
<dbReference type="SFLD" id="SFLDG01129">
    <property type="entry name" value="C1.5:_HAD__Beta-PGM__Phosphata"/>
    <property type="match status" value="1"/>
</dbReference>
<dbReference type="InterPro" id="IPR036412">
    <property type="entry name" value="HAD-like_sf"/>
</dbReference>
<dbReference type="InterPro" id="IPR023214">
    <property type="entry name" value="HAD_sf"/>
</dbReference>
<dbReference type="PANTHER" id="PTHR43434:SF1">
    <property type="entry name" value="PHOSPHOGLYCOLATE PHOSPHATASE"/>
    <property type="match status" value="1"/>
</dbReference>
<dbReference type="InterPro" id="IPR050155">
    <property type="entry name" value="HAD-like_hydrolase_sf"/>
</dbReference>
<reference evidence="5 6" key="1">
    <citation type="submission" date="2018-06" db="EMBL/GenBank/DDBJ databases">
        <title>Complete genome of Desulfovibrio indonesiensis P37SLT.</title>
        <authorList>
            <person name="Crispim J.S."/>
            <person name="Vidigal P.M.P."/>
            <person name="Silva L.C.F."/>
            <person name="Laguardia C.N."/>
            <person name="Araujo L.C."/>
            <person name="Dias R.S."/>
            <person name="Sousa M.P."/>
            <person name="Paula S.O."/>
            <person name="Silva C."/>
        </authorList>
    </citation>
    <scope>NUCLEOTIDE SEQUENCE [LARGE SCALE GENOMIC DNA]</scope>
    <source>
        <strain evidence="5 6">P37SLT</strain>
    </source>
</reference>
<keyword evidence="6" id="KW-1185">Reference proteome</keyword>
<dbReference type="EMBL" id="QMIE01000025">
    <property type="protein sequence ID" value="TVM14364.1"/>
    <property type="molecule type" value="Genomic_DNA"/>
</dbReference>
<dbReference type="GO" id="GO:0005829">
    <property type="term" value="C:cytosol"/>
    <property type="evidence" value="ECO:0007669"/>
    <property type="project" value="TreeGrafter"/>
</dbReference>
<comment type="catalytic activity">
    <reaction evidence="1">
        <text>2-phosphoglycolate + H2O = glycolate + phosphate</text>
        <dbReference type="Rhea" id="RHEA:14369"/>
        <dbReference type="ChEBI" id="CHEBI:15377"/>
        <dbReference type="ChEBI" id="CHEBI:29805"/>
        <dbReference type="ChEBI" id="CHEBI:43474"/>
        <dbReference type="ChEBI" id="CHEBI:58033"/>
        <dbReference type="EC" id="3.1.3.18"/>
    </reaction>
</comment>
<evidence type="ECO:0000313" key="6">
    <source>
        <dbReference type="Proteomes" id="UP000448292"/>
    </source>
</evidence>
<dbReference type="SFLD" id="SFLDS00003">
    <property type="entry name" value="Haloacid_Dehalogenase"/>
    <property type="match status" value="1"/>
</dbReference>
<dbReference type="NCBIfam" id="TIGR01549">
    <property type="entry name" value="HAD-SF-IA-v1"/>
    <property type="match status" value="1"/>
</dbReference>
<accession>A0A7M3MA60</accession>
<dbReference type="InterPro" id="IPR006439">
    <property type="entry name" value="HAD-SF_hydro_IA"/>
</dbReference>
<evidence type="ECO:0000256" key="3">
    <source>
        <dbReference type="ARBA" id="ARBA00006171"/>
    </source>
</evidence>
<protein>
    <recommendedName>
        <fullName evidence="4">phosphoglycolate phosphatase</fullName>
        <ecNumber evidence="4">3.1.3.18</ecNumber>
    </recommendedName>
</protein>